<dbReference type="GO" id="GO:0097730">
    <property type="term" value="C:non-motile cilium"/>
    <property type="evidence" value="ECO:0007669"/>
    <property type="project" value="TreeGrafter"/>
</dbReference>
<keyword evidence="2" id="KW-1185">Reference proteome</keyword>
<sequence>MDLSSTVMNEQEKTKESSTSKAQTGRPLSGIIRPGTNRGKPGTSMERTLRTARTASTSRPSTSMAGRFVRLGTASMAVNPGGPFVNLSRLNFEKYASQFYLAKPLFEYMFYCENDLRNLQVYVMYIRQCKVPNF</sequence>
<feature type="compositionally biased region" description="Low complexity" evidence="1">
    <location>
        <begin position="51"/>
        <end position="63"/>
    </location>
</feature>
<organism evidence="2 3">
    <name type="scientific">Romanomermis culicivorax</name>
    <name type="common">Nematode worm</name>
    <dbReference type="NCBI Taxonomy" id="13658"/>
    <lineage>
        <taxon>Eukaryota</taxon>
        <taxon>Metazoa</taxon>
        <taxon>Ecdysozoa</taxon>
        <taxon>Nematoda</taxon>
        <taxon>Enoplea</taxon>
        <taxon>Dorylaimia</taxon>
        <taxon>Mermithida</taxon>
        <taxon>Mermithoidea</taxon>
        <taxon>Mermithidae</taxon>
        <taxon>Romanomermis</taxon>
    </lineage>
</organism>
<evidence type="ECO:0000256" key="1">
    <source>
        <dbReference type="SAM" id="MobiDB-lite"/>
    </source>
</evidence>
<dbReference type="GO" id="GO:0036064">
    <property type="term" value="C:ciliary basal body"/>
    <property type="evidence" value="ECO:0007669"/>
    <property type="project" value="TreeGrafter"/>
</dbReference>
<evidence type="ECO:0000313" key="2">
    <source>
        <dbReference type="Proteomes" id="UP000887565"/>
    </source>
</evidence>
<dbReference type="AlphaFoldDB" id="A0A915K931"/>
<dbReference type="PANTHER" id="PTHR44177:SF1">
    <property type="entry name" value="TETRATRICOPEPTIDE REPEAT PROTEIN 8"/>
    <property type="match status" value="1"/>
</dbReference>
<feature type="region of interest" description="Disordered" evidence="1">
    <location>
        <begin position="1"/>
        <end position="64"/>
    </location>
</feature>
<protein>
    <submittedName>
        <fullName evidence="3">Uncharacterized protein</fullName>
    </submittedName>
</protein>
<dbReference type="InterPro" id="IPR028796">
    <property type="entry name" value="BBS8"/>
</dbReference>
<evidence type="ECO:0000313" key="3">
    <source>
        <dbReference type="WBParaSite" id="nRc.2.0.1.t35248-RA"/>
    </source>
</evidence>
<dbReference type="GO" id="GO:0034464">
    <property type="term" value="C:BBSome"/>
    <property type="evidence" value="ECO:0007669"/>
    <property type="project" value="InterPro"/>
</dbReference>
<dbReference type="PANTHER" id="PTHR44177">
    <property type="entry name" value="TETRATRICOPEPTIDE REPEAT PROTEIN 8"/>
    <property type="match status" value="1"/>
</dbReference>
<accession>A0A915K931</accession>
<dbReference type="Proteomes" id="UP000887565">
    <property type="component" value="Unplaced"/>
</dbReference>
<proteinExistence type="predicted"/>
<dbReference type="OMA" id="MFYCEND"/>
<reference evidence="3" key="1">
    <citation type="submission" date="2022-11" db="UniProtKB">
        <authorList>
            <consortium name="WormBaseParasite"/>
        </authorList>
    </citation>
    <scope>IDENTIFICATION</scope>
</reference>
<dbReference type="GO" id="GO:1905515">
    <property type="term" value="P:non-motile cilium assembly"/>
    <property type="evidence" value="ECO:0007669"/>
    <property type="project" value="InterPro"/>
</dbReference>
<dbReference type="WBParaSite" id="nRc.2.0.1.t35248-RA">
    <property type="protein sequence ID" value="nRc.2.0.1.t35248-RA"/>
    <property type="gene ID" value="nRc.2.0.1.g35248"/>
</dbReference>
<name>A0A915K931_ROMCU</name>